<feature type="chain" id="PRO_5046818253" evidence="3">
    <location>
        <begin position="30"/>
        <end position="277"/>
    </location>
</feature>
<gene>
    <name evidence="4" type="ORF">H8704_05805</name>
</gene>
<accession>A0ABR7N271</accession>
<proteinExistence type="predicted"/>
<evidence type="ECO:0000313" key="5">
    <source>
        <dbReference type="Proteomes" id="UP000606193"/>
    </source>
</evidence>
<evidence type="ECO:0000256" key="1">
    <source>
        <dbReference type="SAM" id="MobiDB-lite"/>
    </source>
</evidence>
<evidence type="ECO:0000256" key="3">
    <source>
        <dbReference type="SAM" id="SignalP"/>
    </source>
</evidence>
<protein>
    <submittedName>
        <fullName evidence="4">Uncharacterized protein</fullName>
    </submittedName>
</protein>
<feature type="signal peptide" evidence="3">
    <location>
        <begin position="1"/>
        <end position="29"/>
    </location>
</feature>
<keyword evidence="5" id="KW-1185">Reference proteome</keyword>
<comment type="caution">
    <text evidence="4">The sequence shown here is derived from an EMBL/GenBank/DDBJ whole genome shotgun (WGS) entry which is preliminary data.</text>
</comment>
<dbReference type="Proteomes" id="UP000606193">
    <property type="component" value="Unassembled WGS sequence"/>
</dbReference>
<keyword evidence="2" id="KW-1133">Transmembrane helix</keyword>
<feature type="region of interest" description="Disordered" evidence="1">
    <location>
        <begin position="225"/>
        <end position="250"/>
    </location>
</feature>
<evidence type="ECO:0000313" key="4">
    <source>
        <dbReference type="EMBL" id="MBC8562147.1"/>
    </source>
</evidence>
<feature type="transmembrane region" description="Helical" evidence="2">
    <location>
        <begin position="255"/>
        <end position="274"/>
    </location>
</feature>
<keyword evidence="2" id="KW-0472">Membrane</keyword>
<reference evidence="4 5" key="1">
    <citation type="submission" date="2020-08" db="EMBL/GenBank/DDBJ databases">
        <title>Genome public.</title>
        <authorList>
            <person name="Liu C."/>
            <person name="Sun Q."/>
        </authorList>
    </citation>
    <scope>NUCLEOTIDE SEQUENCE [LARGE SCALE GENOMIC DNA]</scope>
    <source>
        <strain evidence="4 5">NSJ-37</strain>
    </source>
</reference>
<dbReference type="RefSeq" id="WP_249297657.1">
    <property type="nucleotide sequence ID" value="NZ_JACRSX010000005.1"/>
</dbReference>
<dbReference type="EMBL" id="JACRSX010000005">
    <property type="protein sequence ID" value="MBC8562147.1"/>
    <property type="molecule type" value="Genomic_DNA"/>
</dbReference>
<keyword evidence="3" id="KW-0732">Signal</keyword>
<evidence type="ECO:0000256" key="2">
    <source>
        <dbReference type="SAM" id="Phobius"/>
    </source>
</evidence>
<name>A0ABR7N271_9FIRM</name>
<feature type="compositionally biased region" description="Polar residues" evidence="1">
    <location>
        <begin position="232"/>
        <end position="250"/>
    </location>
</feature>
<keyword evidence="2" id="KW-0812">Transmembrane</keyword>
<sequence length="277" mass="30049">MKKNIRKITALLLTAALALSAFSVSPAQAAGKKKAAFDPNGKYHATLGIQTCTNLWLTHMGYYEKSQNSYYNTKNADNLMYTDKETNKDTAATGTLTNAEIAGNGTYTVKLEGLDSMNETDISQLHIATDIPLNDKVKFTDVKASINGREILSFDEGVPENEEPYLQGGMVILLLNHWRAELVKEVAAKGLSETAESGWKLLQGTGDENVEITFTVSGFDYDNPDAVAADETSASENQPSSSETENPSGNSSVPFYPIAVAVIILIVIFGVIIVRRK</sequence>
<organism evidence="4 5">
    <name type="scientific">Jutongia huaianensis</name>
    <dbReference type="NCBI Taxonomy" id="2763668"/>
    <lineage>
        <taxon>Bacteria</taxon>
        <taxon>Bacillati</taxon>
        <taxon>Bacillota</taxon>
        <taxon>Clostridia</taxon>
        <taxon>Lachnospirales</taxon>
        <taxon>Lachnospiraceae</taxon>
        <taxon>Jutongia</taxon>
    </lineage>
</organism>